<gene>
    <name evidence="2" type="ORF">C2845_PM11G15990</name>
</gene>
<evidence type="ECO:0000313" key="2">
    <source>
        <dbReference type="EMBL" id="RLN07509.1"/>
    </source>
</evidence>
<proteinExistence type="predicted"/>
<keyword evidence="1" id="KW-0812">Transmembrane</keyword>
<dbReference type="Proteomes" id="UP000275267">
    <property type="component" value="Unassembled WGS sequence"/>
</dbReference>
<keyword evidence="1" id="KW-1133">Transmembrane helix</keyword>
<reference evidence="3" key="1">
    <citation type="journal article" date="2019" name="Nat. Commun.">
        <title>The genome of broomcorn millet.</title>
        <authorList>
            <person name="Zou C."/>
            <person name="Miki D."/>
            <person name="Li D."/>
            <person name="Tang Q."/>
            <person name="Xiao L."/>
            <person name="Rajput S."/>
            <person name="Deng P."/>
            <person name="Jia W."/>
            <person name="Huang R."/>
            <person name="Zhang M."/>
            <person name="Sun Y."/>
            <person name="Hu J."/>
            <person name="Fu X."/>
            <person name="Schnable P.S."/>
            <person name="Li F."/>
            <person name="Zhang H."/>
            <person name="Feng B."/>
            <person name="Zhu X."/>
            <person name="Liu R."/>
            <person name="Schnable J.C."/>
            <person name="Zhu J.-K."/>
            <person name="Zhang H."/>
        </authorList>
    </citation>
    <scope>NUCLEOTIDE SEQUENCE [LARGE SCALE GENOMIC DNA]</scope>
</reference>
<keyword evidence="1" id="KW-0472">Membrane</keyword>
<comment type="caution">
    <text evidence="2">The sequence shown here is derived from an EMBL/GenBank/DDBJ whole genome shotgun (WGS) entry which is preliminary data.</text>
</comment>
<feature type="transmembrane region" description="Helical" evidence="1">
    <location>
        <begin position="6"/>
        <end position="27"/>
    </location>
</feature>
<protein>
    <submittedName>
        <fullName evidence="2">Uncharacterized protein</fullName>
    </submittedName>
</protein>
<dbReference type="PANTHER" id="PTHR34360">
    <property type="entry name" value="OS08G0519400 PROTEIN"/>
    <property type="match status" value="1"/>
</dbReference>
<dbReference type="EMBL" id="PQIB02000007">
    <property type="protein sequence ID" value="RLN07509.1"/>
    <property type="molecule type" value="Genomic_DNA"/>
</dbReference>
<organism evidence="2 3">
    <name type="scientific">Panicum miliaceum</name>
    <name type="common">Proso millet</name>
    <name type="synonym">Broomcorn millet</name>
    <dbReference type="NCBI Taxonomy" id="4540"/>
    <lineage>
        <taxon>Eukaryota</taxon>
        <taxon>Viridiplantae</taxon>
        <taxon>Streptophyta</taxon>
        <taxon>Embryophyta</taxon>
        <taxon>Tracheophyta</taxon>
        <taxon>Spermatophyta</taxon>
        <taxon>Magnoliopsida</taxon>
        <taxon>Liliopsida</taxon>
        <taxon>Poales</taxon>
        <taxon>Poaceae</taxon>
        <taxon>PACMAD clade</taxon>
        <taxon>Panicoideae</taxon>
        <taxon>Panicodae</taxon>
        <taxon>Paniceae</taxon>
        <taxon>Panicinae</taxon>
        <taxon>Panicum</taxon>
        <taxon>Panicum sect. Panicum</taxon>
    </lineage>
</organism>
<sequence>MTVDAALLAVVVAFLLPLRLISLALRLASKGRGASGQHLRRSCAALAVAGALLAVIFALPCDRAGQCAVPVTAVVDGEGLRSEVEQLKLQLARLESRWDNNLKAFDEKGDSLEKAIDKKGDPLEEEDGRIMRALGLDIQSLINEQENIKMQESLCSSYFGDNIKAMEDEVRLIKDESRKMNSDINSVWSLAKDATEKVEALHSDIKKSQVITDEWGRMNSSINRLWSFVKNTEKKVEGLCSDIKKVQLITGEWGKTKFNRMWSFAKDTEKKVEDLYSDIKKGFKQTKKKVPSMRP</sequence>
<name>A0A3L6RPA0_PANMI</name>
<evidence type="ECO:0000256" key="1">
    <source>
        <dbReference type="SAM" id="Phobius"/>
    </source>
</evidence>
<accession>A0A3L6RPA0</accession>
<dbReference type="OrthoDB" id="679141at2759"/>
<keyword evidence="3" id="KW-1185">Reference proteome</keyword>
<evidence type="ECO:0000313" key="3">
    <source>
        <dbReference type="Proteomes" id="UP000275267"/>
    </source>
</evidence>
<feature type="transmembrane region" description="Helical" evidence="1">
    <location>
        <begin position="39"/>
        <end position="59"/>
    </location>
</feature>
<dbReference type="AlphaFoldDB" id="A0A3L6RPA0"/>
<dbReference type="PANTHER" id="PTHR34360:SF6">
    <property type="entry name" value="OS02G0306550 PROTEIN"/>
    <property type="match status" value="1"/>
</dbReference>